<dbReference type="InterPro" id="IPR048280">
    <property type="entry name" value="COX6B-like"/>
</dbReference>
<dbReference type="Proteomes" id="UP000246078">
    <property type="component" value="Unassembled WGS sequence"/>
</dbReference>
<evidence type="ECO:0000313" key="5">
    <source>
        <dbReference type="Proteomes" id="UP000246078"/>
    </source>
</evidence>
<dbReference type="PROSITE" id="PS51808">
    <property type="entry name" value="CHCH"/>
    <property type="match status" value="1"/>
</dbReference>
<dbReference type="AlphaFoldDB" id="A0A2V2VS18"/>
<gene>
    <name evidence="4" type="ORF">C3747_234g20</name>
</gene>
<dbReference type="PANTHER" id="PTHR46690">
    <property type="entry name" value="CYTOCHROME C OXIDASE ASSEMBLY FACTOR 6 HOMOLOG"/>
    <property type="match status" value="1"/>
</dbReference>
<dbReference type="EMBL" id="PRFC01000234">
    <property type="protein sequence ID" value="PWU98222.1"/>
    <property type="molecule type" value="Genomic_DNA"/>
</dbReference>
<dbReference type="GO" id="GO:0042775">
    <property type="term" value="P:mitochondrial ATP synthesis coupled electron transport"/>
    <property type="evidence" value="ECO:0007669"/>
    <property type="project" value="TreeGrafter"/>
</dbReference>
<evidence type="ECO:0000256" key="3">
    <source>
        <dbReference type="ARBA" id="ARBA00023157"/>
    </source>
</evidence>
<reference evidence="4 5" key="1">
    <citation type="journal article" date="2018" name="Microb. Genom.">
        <title>Expanding an expanded genome: long-read sequencing of Trypanosoma cruzi.</title>
        <authorList>
            <person name="Berna L."/>
            <person name="Rodriguez M."/>
            <person name="Chiribao M.L."/>
            <person name="Parodi-Talice A."/>
            <person name="Pita S."/>
            <person name="Rijo G."/>
            <person name="Alvarez-Valin F."/>
            <person name="Robello C."/>
        </authorList>
    </citation>
    <scope>NUCLEOTIDE SEQUENCE [LARGE SCALE GENOMIC DNA]</scope>
    <source>
        <strain evidence="4 5">TCC</strain>
    </source>
</reference>
<evidence type="ECO:0000256" key="2">
    <source>
        <dbReference type="ARBA" id="ARBA00023128"/>
    </source>
</evidence>
<dbReference type="GO" id="GO:0008535">
    <property type="term" value="P:respiratory chain complex IV assembly"/>
    <property type="evidence" value="ECO:0007669"/>
    <property type="project" value="InterPro"/>
</dbReference>
<dbReference type="InterPro" id="IPR036549">
    <property type="entry name" value="CX6/COA6-like_sf"/>
</dbReference>
<sequence>MQSAKKRELCYESRDAYHKCLDTLPEDPEKECSAQKTALGKACPSSWINYFEKQREREVILQLQLEHSNTRGGQ</sequence>
<dbReference type="PANTHER" id="PTHR46690:SF1">
    <property type="entry name" value="CYTOCHROME C OXIDASE ASSEMBLY FACTOR 6 HOMOLOG"/>
    <property type="match status" value="1"/>
</dbReference>
<dbReference type="SUPFAM" id="SSF47694">
    <property type="entry name" value="Cytochrome c oxidase subunit h"/>
    <property type="match status" value="1"/>
</dbReference>
<dbReference type="VEuPathDB" id="TriTrypDB:BCY84_01565"/>
<name>A0A2V2VS18_TRYCR</name>
<dbReference type="VEuPathDB" id="TriTrypDB:TcG_00094"/>
<keyword evidence="2" id="KW-0496">Mitochondrion</keyword>
<dbReference type="GO" id="GO:0005739">
    <property type="term" value="C:mitochondrion"/>
    <property type="evidence" value="ECO:0007669"/>
    <property type="project" value="UniProtKB-SubCell"/>
</dbReference>
<dbReference type="Gene3D" id="1.10.10.140">
    <property type="entry name" value="Cytochrome c oxidase, subunit VIb"/>
    <property type="match status" value="1"/>
</dbReference>
<dbReference type="Pfam" id="PF02297">
    <property type="entry name" value="COX6B"/>
    <property type="match status" value="1"/>
</dbReference>
<comment type="caution">
    <text evidence="4">The sequence shown here is derived from an EMBL/GenBank/DDBJ whole genome shotgun (WGS) entry which is preliminary data.</text>
</comment>
<proteinExistence type="predicted"/>
<dbReference type="VEuPathDB" id="TriTrypDB:C3747_234g20"/>
<accession>A0A2V2VS18</accession>
<evidence type="ECO:0000313" key="4">
    <source>
        <dbReference type="EMBL" id="PWU98222.1"/>
    </source>
</evidence>
<keyword evidence="3" id="KW-1015">Disulfide bond</keyword>
<dbReference type="InterPro" id="IPR042289">
    <property type="entry name" value="COA6"/>
</dbReference>
<protein>
    <submittedName>
        <fullName evidence="4">Putative Cytochrome oxidase c subunit VIb</fullName>
    </submittedName>
</protein>
<comment type="subcellular location">
    <subcellularLocation>
        <location evidence="1">Mitochondrion</location>
    </subcellularLocation>
</comment>
<organism evidence="4 5">
    <name type="scientific">Trypanosoma cruzi</name>
    <dbReference type="NCBI Taxonomy" id="5693"/>
    <lineage>
        <taxon>Eukaryota</taxon>
        <taxon>Discoba</taxon>
        <taxon>Euglenozoa</taxon>
        <taxon>Kinetoplastea</taxon>
        <taxon>Metakinetoplastina</taxon>
        <taxon>Trypanosomatida</taxon>
        <taxon>Trypanosomatidae</taxon>
        <taxon>Trypanosoma</taxon>
        <taxon>Schizotrypanum</taxon>
    </lineage>
</organism>
<evidence type="ECO:0000256" key="1">
    <source>
        <dbReference type="ARBA" id="ARBA00004173"/>
    </source>
</evidence>